<gene>
    <name evidence="2" type="ORF">DUI87_27687</name>
</gene>
<feature type="region of interest" description="Disordered" evidence="1">
    <location>
        <begin position="129"/>
        <end position="216"/>
    </location>
</feature>
<sequence length="216" mass="24421">MPQGMNKHLGQARANPEIPKLSGGAAGSLLLAQLELLDAQEEKQTGEVVEEGGPCFSSCSLVAQEARGTDLQLVHKLTMAHGAPSDIQLAQGHGAWIPGRPMALCDSTCNKESLGRALSLQALRCPWTPEPFRVRPETGEERRGEERRGEERRGERRGEERRGEERGEERRGEERRGEERRGEERRGEERRGEERRGEERRGEERRGEERRGRKEL</sequence>
<feature type="compositionally biased region" description="Basic and acidic residues" evidence="1">
    <location>
        <begin position="132"/>
        <end position="216"/>
    </location>
</feature>
<protein>
    <recommendedName>
        <fullName evidence="4">Octapeptide-repeat protein T2</fullName>
    </recommendedName>
</protein>
<reference evidence="2 3" key="1">
    <citation type="submission" date="2018-07" db="EMBL/GenBank/DDBJ databases">
        <title>A high quality draft genome assembly of the barn swallow (H. rustica rustica).</title>
        <authorList>
            <person name="Formenti G."/>
            <person name="Chiara M."/>
            <person name="Poveda L."/>
            <person name="Francoijs K.-J."/>
            <person name="Bonisoli-Alquati A."/>
            <person name="Canova L."/>
            <person name="Gianfranceschi L."/>
            <person name="Horner D.S."/>
            <person name="Saino N."/>
        </authorList>
    </citation>
    <scope>NUCLEOTIDE SEQUENCE [LARGE SCALE GENOMIC DNA]</scope>
    <source>
        <strain evidence="2">Chelidonia</strain>
        <tissue evidence="2">Blood</tissue>
    </source>
</reference>
<organism evidence="2 3">
    <name type="scientific">Hirundo rustica rustica</name>
    <dbReference type="NCBI Taxonomy" id="333673"/>
    <lineage>
        <taxon>Eukaryota</taxon>
        <taxon>Metazoa</taxon>
        <taxon>Chordata</taxon>
        <taxon>Craniata</taxon>
        <taxon>Vertebrata</taxon>
        <taxon>Euteleostomi</taxon>
        <taxon>Archelosauria</taxon>
        <taxon>Archosauria</taxon>
        <taxon>Dinosauria</taxon>
        <taxon>Saurischia</taxon>
        <taxon>Theropoda</taxon>
        <taxon>Coelurosauria</taxon>
        <taxon>Aves</taxon>
        <taxon>Neognathae</taxon>
        <taxon>Neoaves</taxon>
        <taxon>Telluraves</taxon>
        <taxon>Australaves</taxon>
        <taxon>Passeriformes</taxon>
        <taxon>Sylvioidea</taxon>
        <taxon>Hirundinidae</taxon>
        <taxon>Hirundo</taxon>
    </lineage>
</organism>
<dbReference type="AlphaFoldDB" id="A0A3M0J3C8"/>
<accession>A0A3M0J3C8</accession>
<evidence type="ECO:0000313" key="2">
    <source>
        <dbReference type="EMBL" id="RMB95577.1"/>
    </source>
</evidence>
<name>A0A3M0J3C8_HIRRU</name>
<evidence type="ECO:0008006" key="4">
    <source>
        <dbReference type="Google" id="ProtNLM"/>
    </source>
</evidence>
<keyword evidence="3" id="KW-1185">Reference proteome</keyword>
<comment type="caution">
    <text evidence="2">The sequence shown here is derived from an EMBL/GenBank/DDBJ whole genome shotgun (WGS) entry which is preliminary data.</text>
</comment>
<proteinExistence type="predicted"/>
<evidence type="ECO:0000313" key="3">
    <source>
        <dbReference type="Proteomes" id="UP000269221"/>
    </source>
</evidence>
<dbReference type="Proteomes" id="UP000269221">
    <property type="component" value="Unassembled WGS sequence"/>
</dbReference>
<evidence type="ECO:0000256" key="1">
    <source>
        <dbReference type="SAM" id="MobiDB-lite"/>
    </source>
</evidence>
<dbReference type="EMBL" id="QRBI01000184">
    <property type="protein sequence ID" value="RMB95577.1"/>
    <property type="molecule type" value="Genomic_DNA"/>
</dbReference>